<organism evidence="2 3">
    <name type="scientific">Spirosoma soli</name>
    <dbReference type="NCBI Taxonomy" id="1770529"/>
    <lineage>
        <taxon>Bacteria</taxon>
        <taxon>Pseudomonadati</taxon>
        <taxon>Bacteroidota</taxon>
        <taxon>Cytophagia</taxon>
        <taxon>Cytophagales</taxon>
        <taxon>Cytophagaceae</taxon>
        <taxon>Spirosoma</taxon>
    </lineage>
</organism>
<keyword evidence="1" id="KW-1133">Transmembrane helix</keyword>
<evidence type="ECO:0000256" key="1">
    <source>
        <dbReference type="SAM" id="Phobius"/>
    </source>
</evidence>
<accession>A0ABW5M7E3</accession>
<feature type="transmembrane region" description="Helical" evidence="1">
    <location>
        <begin position="41"/>
        <end position="62"/>
    </location>
</feature>
<proteinExistence type="predicted"/>
<dbReference type="Proteomes" id="UP001597469">
    <property type="component" value="Unassembled WGS sequence"/>
</dbReference>
<feature type="transmembrane region" description="Helical" evidence="1">
    <location>
        <begin position="6"/>
        <end position="34"/>
    </location>
</feature>
<comment type="caution">
    <text evidence="2">The sequence shown here is derived from an EMBL/GenBank/DDBJ whole genome shotgun (WGS) entry which is preliminary data.</text>
</comment>
<evidence type="ECO:0000313" key="3">
    <source>
        <dbReference type="Proteomes" id="UP001597469"/>
    </source>
</evidence>
<keyword evidence="3" id="KW-1185">Reference proteome</keyword>
<reference evidence="3" key="1">
    <citation type="journal article" date="2019" name="Int. J. Syst. Evol. Microbiol.">
        <title>The Global Catalogue of Microorganisms (GCM) 10K type strain sequencing project: providing services to taxonomists for standard genome sequencing and annotation.</title>
        <authorList>
            <consortium name="The Broad Institute Genomics Platform"/>
            <consortium name="The Broad Institute Genome Sequencing Center for Infectious Disease"/>
            <person name="Wu L."/>
            <person name="Ma J."/>
        </authorList>
    </citation>
    <scope>NUCLEOTIDE SEQUENCE [LARGE SCALE GENOMIC DNA]</scope>
    <source>
        <strain evidence="3">KCTC 42805</strain>
    </source>
</reference>
<dbReference type="RefSeq" id="WP_381524552.1">
    <property type="nucleotide sequence ID" value="NZ_JBHULN010000010.1"/>
</dbReference>
<keyword evidence="1" id="KW-0472">Membrane</keyword>
<protein>
    <submittedName>
        <fullName evidence="2">Uncharacterized protein</fullName>
    </submittedName>
</protein>
<name>A0ABW5M7E3_9BACT</name>
<keyword evidence="1" id="KW-0812">Transmembrane</keyword>
<feature type="transmembrane region" description="Helical" evidence="1">
    <location>
        <begin position="82"/>
        <end position="107"/>
    </location>
</feature>
<gene>
    <name evidence="2" type="ORF">ACFSUS_16760</name>
</gene>
<evidence type="ECO:0000313" key="2">
    <source>
        <dbReference type="EMBL" id="MFD2572294.1"/>
    </source>
</evidence>
<dbReference type="EMBL" id="JBHULN010000010">
    <property type="protein sequence ID" value="MFD2572294.1"/>
    <property type="molecule type" value="Genomic_DNA"/>
</dbReference>
<sequence>MIQILLIALISLLAQLILPWWSLAIVSFLITFWLSPSAGRAFLYGFVGVALVWLGYALLIYVRSDGTFAGRISQLLLQMNNSTLLLLLTAVVGGLVGGLAGAAGFFVRQAIRNQIINPTS</sequence>